<dbReference type="OMA" id="DIVEWQC"/>
<dbReference type="SUPFAM" id="SSF56219">
    <property type="entry name" value="DNase I-like"/>
    <property type="match status" value="1"/>
</dbReference>
<dbReference type="eggNOG" id="KOG1075">
    <property type="taxonomic scope" value="Eukaryota"/>
</dbReference>
<dbReference type="Gene3D" id="3.60.10.10">
    <property type="entry name" value="Endonuclease/exonuclease/phosphatase"/>
    <property type="match status" value="1"/>
</dbReference>
<accession>A0A0D3ABX7</accession>
<reference evidence="1" key="2">
    <citation type="submission" date="2015-03" db="UniProtKB">
        <authorList>
            <consortium name="EnsemblPlants"/>
        </authorList>
    </citation>
    <scope>IDENTIFICATION</scope>
</reference>
<dbReference type="Proteomes" id="UP000032141">
    <property type="component" value="Chromosome C1"/>
</dbReference>
<dbReference type="InterPro" id="IPR036691">
    <property type="entry name" value="Endo/exonu/phosph_ase_sf"/>
</dbReference>
<dbReference type="AlphaFoldDB" id="A0A0D3ABX7"/>
<evidence type="ECO:0000313" key="1">
    <source>
        <dbReference type="EnsemblPlants" id="Bo1g108360.1"/>
    </source>
</evidence>
<reference evidence="1 2" key="1">
    <citation type="journal article" date="2014" name="Genome Biol.">
        <title>Transcriptome and methylome profiling reveals relics of genome dominance in the mesopolyploid Brassica oleracea.</title>
        <authorList>
            <person name="Parkin I.A."/>
            <person name="Koh C."/>
            <person name="Tang H."/>
            <person name="Robinson S.J."/>
            <person name="Kagale S."/>
            <person name="Clarke W.E."/>
            <person name="Town C.D."/>
            <person name="Nixon J."/>
            <person name="Krishnakumar V."/>
            <person name="Bidwell S.L."/>
            <person name="Denoeud F."/>
            <person name="Belcram H."/>
            <person name="Links M.G."/>
            <person name="Just J."/>
            <person name="Clarke C."/>
            <person name="Bender T."/>
            <person name="Huebert T."/>
            <person name="Mason A.S."/>
            <person name="Pires J.C."/>
            <person name="Barker G."/>
            <person name="Moore J."/>
            <person name="Walley P.G."/>
            <person name="Manoli S."/>
            <person name="Batley J."/>
            <person name="Edwards D."/>
            <person name="Nelson M.N."/>
            <person name="Wang X."/>
            <person name="Paterson A.H."/>
            <person name="King G."/>
            <person name="Bancroft I."/>
            <person name="Chalhoub B."/>
            <person name="Sharpe A.G."/>
        </authorList>
    </citation>
    <scope>NUCLEOTIDE SEQUENCE</scope>
    <source>
        <strain evidence="1 2">cv. TO1000</strain>
    </source>
</reference>
<keyword evidence="2" id="KW-1185">Reference proteome</keyword>
<dbReference type="HOGENOM" id="CLU_2402703_0_0_1"/>
<name>A0A0D3ABX7_BRAOL</name>
<sequence length="93" mass="10511">MTFVYGDPVQDLRERVWEHLTRYGISRSEPWFIIGDLNEITGNHEKEGGALRSANSFVPFNNMIRNCGLLEFPAKGNKLSWQGRRGKGKGSNG</sequence>
<protein>
    <recommendedName>
        <fullName evidence="3">Endonuclease/exonuclease/phosphatase domain-containing protein</fullName>
    </recommendedName>
</protein>
<dbReference type="EnsemblPlants" id="Bo1g108360.1">
    <property type="protein sequence ID" value="Bo1g108360.1"/>
    <property type="gene ID" value="Bo1g108360"/>
</dbReference>
<evidence type="ECO:0008006" key="3">
    <source>
        <dbReference type="Google" id="ProtNLM"/>
    </source>
</evidence>
<evidence type="ECO:0000313" key="2">
    <source>
        <dbReference type="Proteomes" id="UP000032141"/>
    </source>
</evidence>
<organism evidence="1 2">
    <name type="scientific">Brassica oleracea var. oleracea</name>
    <dbReference type="NCBI Taxonomy" id="109376"/>
    <lineage>
        <taxon>Eukaryota</taxon>
        <taxon>Viridiplantae</taxon>
        <taxon>Streptophyta</taxon>
        <taxon>Embryophyta</taxon>
        <taxon>Tracheophyta</taxon>
        <taxon>Spermatophyta</taxon>
        <taxon>Magnoliopsida</taxon>
        <taxon>eudicotyledons</taxon>
        <taxon>Gunneridae</taxon>
        <taxon>Pentapetalae</taxon>
        <taxon>rosids</taxon>
        <taxon>malvids</taxon>
        <taxon>Brassicales</taxon>
        <taxon>Brassicaceae</taxon>
        <taxon>Brassiceae</taxon>
        <taxon>Brassica</taxon>
    </lineage>
</organism>
<proteinExistence type="predicted"/>
<dbReference type="Gramene" id="Bo1g108360.1">
    <property type="protein sequence ID" value="Bo1g108360.1"/>
    <property type="gene ID" value="Bo1g108360"/>
</dbReference>